<dbReference type="EMBL" id="JACXVP010000122">
    <property type="protein sequence ID" value="KAG5568431.1"/>
    <property type="molecule type" value="Genomic_DNA"/>
</dbReference>
<dbReference type="Gene3D" id="2.40.70.10">
    <property type="entry name" value="Acid Proteases"/>
    <property type="match status" value="1"/>
</dbReference>
<evidence type="ECO:0000256" key="1">
    <source>
        <dbReference type="SAM" id="MobiDB-lite"/>
    </source>
</evidence>
<dbReference type="AlphaFoldDB" id="A0A9J5VZC3"/>
<gene>
    <name evidence="2" type="ORF">H5410_064554</name>
</gene>
<feature type="region of interest" description="Disordered" evidence="1">
    <location>
        <begin position="415"/>
        <end position="450"/>
    </location>
</feature>
<comment type="caution">
    <text evidence="2">The sequence shown here is derived from an EMBL/GenBank/DDBJ whole genome shotgun (WGS) entry which is preliminary data.</text>
</comment>
<reference evidence="2" key="1">
    <citation type="submission" date="2020-09" db="EMBL/GenBank/DDBJ databases">
        <title>De no assembly of potato wild relative species, Solanum commersonii.</title>
        <authorList>
            <person name="Cho K."/>
        </authorList>
    </citation>
    <scope>NUCLEOTIDE SEQUENCE</scope>
    <source>
        <strain evidence="2">LZ3.2</strain>
        <tissue evidence="2">Leaf</tissue>
    </source>
</reference>
<dbReference type="PANTHER" id="PTHR33067:SF9">
    <property type="entry name" value="RNA-DIRECTED DNA POLYMERASE"/>
    <property type="match status" value="1"/>
</dbReference>
<dbReference type="OrthoDB" id="1740010at2759"/>
<sequence length="450" mass="51124">MPRYAKFMKELVTKKRGLDFETIEVSHSCSAIMTKELIKRTEYPGAFTIPCTISMLQFPKDLCDLGANINLMPYEIYKQLGLGEPKVNRFIFPADFVILDYEIDAEIPIILGSPILAIGRALVDVESGKLKFWVNKDEVTFNICKSMKHPSDIHMVSTDEVINEAVASVLSDPARRWQLQTEGSEFGVGECTSHTSSTTGGKLRGLDSERWPKRAKFGGRNTLRQNFIWSSSLMRLTSATCTWSKSSMLTGRQSRSHFVKVWGIDVTLTLAILNDIVGTITNTDPLSMVKLTKHIAKRFHQYLHYVHMSKEAQLNIGAMLKSTMRKARVHKGHNYSFGGLPGKSWDYTAPFFPAPVDLIMAHMYELEMLRHQNKCLASIEERLGEVERRYPLNVLTKVFLGISLEFHELMDNDVPTDEERMRTGSDVDSDSDTEEVTQYRLVMRPRAEKP</sequence>
<dbReference type="PANTHER" id="PTHR33067">
    <property type="entry name" value="RNA-DIRECTED DNA POLYMERASE-RELATED"/>
    <property type="match status" value="1"/>
</dbReference>
<keyword evidence="3" id="KW-1185">Reference proteome</keyword>
<protein>
    <submittedName>
        <fullName evidence="2">Uncharacterized protein</fullName>
    </submittedName>
</protein>
<dbReference type="InterPro" id="IPR021109">
    <property type="entry name" value="Peptidase_aspartic_dom_sf"/>
</dbReference>
<dbReference type="Proteomes" id="UP000824120">
    <property type="component" value="Unassembled WGS sequence"/>
</dbReference>
<organism evidence="2 3">
    <name type="scientific">Solanum commersonii</name>
    <name type="common">Commerson's wild potato</name>
    <name type="synonym">Commerson's nightshade</name>
    <dbReference type="NCBI Taxonomy" id="4109"/>
    <lineage>
        <taxon>Eukaryota</taxon>
        <taxon>Viridiplantae</taxon>
        <taxon>Streptophyta</taxon>
        <taxon>Embryophyta</taxon>
        <taxon>Tracheophyta</taxon>
        <taxon>Spermatophyta</taxon>
        <taxon>Magnoliopsida</taxon>
        <taxon>eudicotyledons</taxon>
        <taxon>Gunneridae</taxon>
        <taxon>Pentapetalae</taxon>
        <taxon>asterids</taxon>
        <taxon>lamiids</taxon>
        <taxon>Solanales</taxon>
        <taxon>Solanaceae</taxon>
        <taxon>Solanoideae</taxon>
        <taxon>Solaneae</taxon>
        <taxon>Solanum</taxon>
    </lineage>
</organism>
<proteinExistence type="predicted"/>
<evidence type="ECO:0000313" key="2">
    <source>
        <dbReference type="EMBL" id="KAG5568431.1"/>
    </source>
</evidence>
<name>A0A9J5VZC3_SOLCO</name>
<evidence type="ECO:0000313" key="3">
    <source>
        <dbReference type="Proteomes" id="UP000824120"/>
    </source>
</evidence>
<accession>A0A9J5VZC3</accession>